<proteinExistence type="predicted"/>
<evidence type="ECO:0000313" key="1">
    <source>
        <dbReference type="EMBL" id="KAJ1945110.1"/>
    </source>
</evidence>
<comment type="caution">
    <text evidence="1">The sequence shown here is derived from an EMBL/GenBank/DDBJ whole genome shotgun (WGS) entry which is preliminary data.</text>
</comment>
<feature type="non-terminal residue" evidence="1">
    <location>
        <position position="902"/>
    </location>
</feature>
<accession>A0ACC1JBE5</accession>
<dbReference type="Proteomes" id="UP001150603">
    <property type="component" value="Unassembled WGS sequence"/>
</dbReference>
<keyword evidence="2" id="KW-1185">Reference proteome</keyword>
<name>A0ACC1JBE5_9FUNG</name>
<sequence>MTDNEHFDKNMEYPFIEGKFIGGEGLLTSRSASSEWQISHRMLMPAFSASAMKLYSHQMVGVVEDVCSFLTRNVGKSLDMVDVAYNMTFQIITRVAFSYNLHVFDESDGSKHPFVDAMTYCVSQATLRGLRSPLWRRLPIPSNYKFDQCIKLMQDTLKEVIKERKESPDATNMKKDLLGVMLNATVPDESGELVGLAEDVVLDQSITFIFAGTETTASTVAWCLYLLDKHPRIQRRLLQELADNGITPDAPPTVKQITHLKYLAQVLKETLRLYPPLWFVQKSCKKDCVLPGGYHIKKGYTAWVDFWAMHRNPNVFPDPHRFDPDRFSEENSKHVPHGAWTPFSAGLRSCLGMQFALMEMRIALARLLSKFEFRTVGGKEVFHDQFNAIARPVGLDMEVHARTNFPAPRETGSAESDFAVSSENLVDLAKTAPSGPLVVSPEDLPRTLIVYGSNMGTSEDYSRQIAKQLQRMGYADLTVMPLNDWDLNATTSADGRRTLVIVITSTYNGIPPDTASQFAKRLDQETRSDVLKDVDFVLFGCGNSLWHTFLRFPRHVFDRLNEVGARPLTDFYYGDSNDDLDEDFLQWSLQVGALIASRYGSGIDTYVNAVIDRTLPFALKSADMVKAVPLRLANENAAIKVNHELQDVEQSGRSTRHIEITLDDSAGIMYQTGDHLNVYPVNKPGVVREVAAILGFDLDTAFELEQVSDASRFSRSAAAAIKNRVCSVSDTLQYVCDWKEVPSRELVVALSEISGDDTAYDSLRKAAEDVNMLGKQSPGWSTFMAENRTVLDVLRCYAPLVCQIPFATILHFVSAMTPRRYSIASCQSVVGNSVHISAAIVNDVVNGHSYGGLATEYLASLEPGTRLSVSHLPAQDVFHLPSSSDMPVIFVGAGTGIAPFRG</sequence>
<dbReference type="EMBL" id="JANBPW010001310">
    <property type="protein sequence ID" value="KAJ1945110.1"/>
    <property type="molecule type" value="Genomic_DNA"/>
</dbReference>
<reference evidence="1" key="1">
    <citation type="submission" date="2022-07" db="EMBL/GenBank/DDBJ databases">
        <title>Phylogenomic reconstructions and comparative analyses of Kickxellomycotina fungi.</title>
        <authorList>
            <person name="Reynolds N.K."/>
            <person name="Stajich J.E."/>
            <person name="Barry K."/>
            <person name="Grigoriev I.V."/>
            <person name="Crous P."/>
            <person name="Smith M.E."/>
        </authorList>
    </citation>
    <scope>NUCLEOTIDE SEQUENCE</scope>
    <source>
        <strain evidence="1">NRRL 5244</strain>
    </source>
</reference>
<evidence type="ECO:0000313" key="2">
    <source>
        <dbReference type="Proteomes" id="UP001150603"/>
    </source>
</evidence>
<protein>
    <submittedName>
        <fullName evidence="1">Uncharacterized protein</fullName>
    </submittedName>
</protein>
<organism evidence="1 2">
    <name type="scientific">Linderina macrospora</name>
    <dbReference type="NCBI Taxonomy" id="4868"/>
    <lineage>
        <taxon>Eukaryota</taxon>
        <taxon>Fungi</taxon>
        <taxon>Fungi incertae sedis</taxon>
        <taxon>Zoopagomycota</taxon>
        <taxon>Kickxellomycotina</taxon>
        <taxon>Kickxellomycetes</taxon>
        <taxon>Kickxellales</taxon>
        <taxon>Kickxellaceae</taxon>
        <taxon>Linderina</taxon>
    </lineage>
</organism>
<gene>
    <name evidence="1" type="ORF">FBU59_002409</name>
</gene>